<dbReference type="AlphaFoldDB" id="A0A3P7LI56"/>
<evidence type="ECO:0000313" key="1">
    <source>
        <dbReference type="EMBL" id="VDM82275.1"/>
    </source>
</evidence>
<organism evidence="1 2">
    <name type="scientific">Strongylus vulgaris</name>
    <name type="common">Blood worm</name>
    <dbReference type="NCBI Taxonomy" id="40348"/>
    <lineage>
        <taxon>Eukaryota</taxon>
        <taxon>Metazoa</taxon>
        <taxon>Ecdysozoa</taxon>
        <taxon>Nematoda</taxon>
        <taxon>Chromadorea</taxon>
        <taxon>Rhabditida</taxon>
        <taxon>Rhabditina</taxon>
        <taxon>Rhabditomorpha</taxon>
        <taxon>Strongyloidea</taxon>
        <taxon>Strongylidae</taxon>
        <taxon>Strongylus</taxon>
    </lineage>
</organism>
<name>A0A3P7LI56_STRVU</name>
<sequence>MTYLKATAPMSTTVLRNNPVHQHLRRTSTMRT</sequence>
<keyword evidence="2" id="KW-1185">Reference proteome</keyword>
<dbReference type="EMBL" id="UYYB01116832">
    <property type="protein sequence ID" value="VDM82275.1"/>
    <property type="molecule type" value="Genomic_DNA"/>
</dbReference>
<evidence type="ECO:0000313" key="2">
    <source>
        <dbReference type="Proteomes" id="UP000270094"/>
    </source>
</evidence>
<accession>A0A3P7LI56</accession>
<reference evidence="1 2" key="1">
    <citation type="submission" date="2018-11" db="EMBL/GenBank/DDBJ databases">
        <authorList>
            <consortium name="Pathogen Informatics"/>
        </authorList>
    </citation>
    <scope>NUCLEOTIDE SEQUENCE [LARGE SCALE GENOMIC DNA]</scope>
</reference>
<proteinExistence type="predicted"/>
<protein>
    <submittedName>
        <fullName evidence="1">Uncharacterized protein</fullName>
    </submittedName>
</protein>
<gene>
    <name evidence="1" type="ORF">SVUK_LOCUS17273</name>
</gene>
<dbReference type="Proteomes" id="UP000270094">
    <property type="component" value="Unassembled WGS sequence"/>
</dbReference>